<dbReference type="SMART" id="SM00926">
    <property type="entry name" value="Molybdop_Fe4S4"/>
    <property type="match status" value="1"/>
</dbReference>
<dbReference type="CDD" id="cd02780">
    <property type="entry name" value="MopB_CT_Tetrathionate_Arsenate-R"/>
    <property type="match status" value="1"/>
</dbReference>
<feature type="domain" description="4Fe-4S Mo/W bis-MGD-type" evidence="10">
    <location>
        <begin position="75"/>
        <end position="133"/>
    </location>
</feature>
<evidence type="ECO:0000256" key="1">
    <source>
        <dbReference type="ARBA" id="ARBA00001966"/>
    </source>
</evidence>
<organism evidence="11 12">
    <name type="scientific">Persicimonas caeni</name>
    <dbReference type="NCBI Taxonomy" id="2292766"/>
    <lineage>
        <taxon>Bacteria</taxon>
        <taxon>Deltaproteobacteria</taxon>
        <taxon>Bradymonadales</taxon>
        <taxon>Bradymonadaceae</taxon>
        <taxon>Persicimonas</taxon>
    </lineage>
</organism>
<keyword evidence="12" id="KW-1185">Reference proteome</keyword>
<dbReference type="Gene3D" id="2.40.40.20">
    <property type="match status" value="1"/>
</dbReference>
<dbReference type="AlphaFoldDB" id="A0A4Y6Q2Y0"/>
<dbReference type="InterPro" id="IPR006963">
    <property type="entry name" value="Mopterin_OxRdtase_4Fe-4S_dom"/>
</dbReference>
<comment type="cofactor">
    <cofactor evidence="1">
        <name>[4Fe-4S] cluster</name>
        <dbReference type="ChEBI" id="CHEBI:49883"/>
    </cofactor>
</comment>
<accession>A0A5B8YEC4</accession>
<dbReference type="EMBL" id="CP041186">
    <property type="protein sequence ID" value="QDG54913.1"/>
    <property type="molecule type" value="Genomic_DNA"/>
</dbReference>
<dbReference type="PROSITE" id="PS51669">
    <property type="entry name" value="4FE4S_MOW_BIS_MGD"/>
    <property type="match status" value="1"/>
</dbReference>
<reference evidence="11 12" key="1">
    <citation type="submission" date="2019-06" db="EMBL/GenBank/DDBJ databases">
        <title>Persicimonas caeni gen. nov., sp. nov., a predatory bacterium isolated from solar saltern.</title>
        <authorList>
            <person name="Wang S."/>
        </authorList>
    </citation>
    <scope>NUCLEOTIDE SEQUENCE [LARGE SCALE GENOMIC DNA]</scope>
    <source>
        <strain evidence="11 12">YN101</strain>
    </source>
</reference>
<feature type="compositionally biased region" description="Basic and acidic residues" evidence="9">
    <location>
        <begin position="973"/>
        <end position="985"/>
    </location>
</feature>
<keyword evidence="7" id="KW-0408">Iron</keyword>
<dbReference type="Gene3D" id="3.40.50.740">
    <property type="match status" value="2"/>
</dbReference>
<dbReference type="InterPro" id="IPR006657">
    <property type="entry name" value="MoPterin_dinucl-bd_dom"/>
</dbReference>
<name>A0A4Y6Q2Y0_PERCE</name>
<evidence type="ECO:0000256" key="8">
    <source>
        <dbReference type="ARBA" id="ARBA00023014"/>
    </source>
</evidence>
<keyword evidence="8" id="KW-0411">Iron-sulfur</keyword>
<evidence type="ECO:0000256" key="5">
    <source>
        <dbReference type="ARBA" id="ARBA00022723"/>
    </source>
</evidence>
<accession>A0A4Y6Q2Y0</accession>
<dbReference type="PANTHER" id="PTHR43598">
    <property type="entry name" value="TUNGSTEN-CONTAINING FORMYLMETHANOFURAN DEHYDROGENASE 2 SUBUNIT B"/>
    <property type="match status" value="1"/>
</dbReference>
<dbReference type="PANTHER" id="PTHR43598:SF1">
    <property type="entry name" value="FORMATE DEHYDROGENASE-O MAJOR SUBUNIT"/>
    <property type="match status" value="1"/>
</dbReference>
<evidence type="ECO:0000256" key="9">
    <source>
        <dbReference type="SAM" id="MobiDB-lite"/>
    </source>
</evidence>
<dbReference type="GO" id="GO:0051539">
    <property type="term" value="F:4 iron, 4 sulfur cluster binding"/>
    <property type="evidence" value="ECO:0007669"/>
    <property type="project" value="UniProtKB-KW"/>
</dbReference>
<evidence type="ECO:0000256" key="6">
    <source>
        <dbReference type="ARBA" id="ARBA00023002"/>
    </source>
</evidence>
<sequence>MLDAGPLGSEKPADGPTNAAGEALPTFAEAKPERVEMLEIEHDDGRMSQYPPADKWDDWVEWDAKAWPKKVARNYTLVPTVCFNCESACGLLAYVDKKTYEIKRFEGNPAHPGSRGRNCAKGPATHNQIYDPERILYPLKRVGERGEGKWKRVSWEEALEDIAQKMRESRKKRRDGITYHVGRPGEDGFANRCVAAWGVDGHNSHTNICSSGARFGYWFWGGFDRPSPDHANARVMLLISSHLETGHYFNPHAQRIMEAKEKGAKIINFDPRLSNTASKSDVWLSTWPGSEPTVLLAIANHLIQNDLYDKEFVRKWVNWREFLAGWTDHIESPKARAVIEKAQAAGEFDEPSFELFDRVLKALYAEFTFERAAKEAQVEVERVRQAAELVADCDGKLATHTWRSASIGNLGGWQVARCLFFLNVLTGSVGTPGGTSFNSWNKFKPKPMSVPDPQPAWDEMQLPDEYPMAFFEMSFLLPHFLNEGRGDIDVYFTRVYNPMWINPDGFVWLDALKDPDKIKLHVALTPTWNETAWFADYVLPMGHSAERHDLMSQETHAGQWIAFRQPVRRVAMERAGKTVDKTWEANPGEVWEESEFWIDLSVRMDPDGELGVRQWFESPYRDGEVVTVDEYFRWIFENSVPGLPEAAAKEGLEPMEYMRKFGAFEVESDYYTPYARRLDAAKAEETDEFGRALDADGNPVGLEIDGELYEGFGTPSRKLEFFSPTIAEWGWPEQQHVIPWTLRSHVHPDEIDIADGEMLLLPNFRLPTLIHTRSANAKWLYEISHKNPIWMNPVDAERLGVETGDLVRATTEIGYMVDRVWVTEGIKPGIIAMSHHLGRWRLEEDLGGNKGTTAVARLEEDGKGEHKLNILHGARAWKSFDPDTSRIWWEDVGVHQNLTHPVHPDPLSGAHCWLQKCWNVKKAEPGDRHGDVWVDTKKSMKVYRDWLAMTRPASEHSPDGTRRPYWLKRPIKPTKEAYKLPDSDQKSSPAKEAPEAPSPVGEGAE</sequence>
<feature type="region of interest" description="Disordered" evidence="9">
    <location>
        <begin position="1"/>
        <end position="27"/>
    </location>
</feature>
<dbReference type="InterPro" id="IPR037946">
    <property type="entry name" value="MopB_CT_Tetrathionate"/>
</dbReference>
<dbReference type="Gene3D" id="2.20.25.90">
    <property type="entry name" value="ADC-like domains"/>
    <property type="match status" value="1"/>
</dbReference>
<dbReference type="InterPro" id="IPR006656">
    <property type="entry name" value="Mopterin_OxRdtase"/>
</dbReference>
<feature type="region of interest" description="Disordered" evidence="9">
    <location>
        <begin position="952"/>
        <end position="1005"/>
    </location>
</feature>
<dbReference type="Gene3D" id="3.40.228.10">
    <property type="entry name" value="Dimethylsulfoxide Reductase, domain 2"/>
    <property type="match status" value="1"/>
</dbReference>
<evidence type="ECO:0000256" key="3">
    <source>
        <dbReference type="ARBA" id="ARBA00010312"/>
    </source>
</evidence>
<evidence type="ECO:0000259" key="10">
    <source>
        <dbReference type="PROSITE" id="PS51669"/>
    </source>
</evidence>
<proteinExistence type="inferred from homology"/>
<dbReference type="GO" id="GO:0009055">
    <property type="term" value="F:electron transfer activity"/>
    <property type="evidence" value="ECO:0007669"/>
    <property type="project" value="TreeGrafter"/>
</dbReference>
<dbReference type="GO" id="GO:0030151">
    <property type="term" value="F:molybdenum ion binding"/>
    <property type="evidence" value="ECO:0007669"/>
    <property type="project" value="TreeGrafter"/>
</dbReference>
<dbReference type="Proteomes" id="UP000315995">
    <property type="component" value="Chromosome"/>
</dbReference>
<dbReference type="GO" id="GO:0016491">
    <property type="term" value="F:oxidoreductase activity"/>
    <property type="evidence" value="ECO:0007669"/>
    <property type="project" value="UniProtKB-KW"/>
</dbReference>
<comment type="subcellular location">
    <subcellularLocation>
        <location evidence="2">Cell envelope</location>
    </subcellularLocation>
</comment>
<protein>
    <submittedName>
        <fullName evidence="11">Formate dehydrogenase</fullName>
    </submittedName>
</protein>
<evidence type="ECO:0000256" key="2">
    <source>
        <dbReference type="ARBA" id="ARBA00004196"/>
    </source>
</evidence>
<dbReference type="Pfam" id="PF00384">
    <property type="entry name" value="Molybdopterin"/>
    <property type="match status" value="1"/>
</dbReference>
<keyword evidence="4" id="KW-0004">4Fe-4S</keyword>
<dbReference type="GO" id="GO:0030313">
    <property type="term" value="C:cell envelope"/>
    <property type="evidence" value="ECO:0007669"/>
    <property type="project" value="UniProtKB-SubCell"/>
</dbReference>
<keyword evidence="6" id="KW-0560">Oxidoreductase</keyword>
<evidence type="ECO:0000313" key="12">
    <source>
        <dbReference type="Proteomes" id="UP000315995"/>
    </source>
</evidence>
<dbReference type="SUPFAM" id="SSF53706">
    <property type="entry name" value="Formate dehydrogenase/DMSO reductase, domains 1-3"/>
    <property type="match status" value="1"/>
</dbReference>
<comment type="similarity">
    <text evidence="3">Belongs to the prokaryotic molybdopterin-containing oxidoreductase family.</text>
</comment>
<feature type="region of interest" description="Disordered" evidence="9">
    <location>
        <begin position="106"/>
        <end position="125"/>
    </location>
</feature>
<evidence type="ECO:0000256" key="4">
    <source>
        <dbReference type="ARBA" id="ARBA00022485"/>
    </source>
</evidence>
<dbReference type="InterPro" id="IPR009010">
    <property type="entry name" value="Asp_de-COase-like_dom_sf"/>
</dbReference>
<dbReference type="OrthoDB" id="9803192at2"/>
<gene>
    <name evidence="11" type="ORF">FIV42_17235</name>
</gene>
<dbReference type="SUPFAM" id="SSF50692">
    <property type="entry name" value="ADC-like"/>
    <property type="match status" value="1"/>
</dbReference>
<dbReference type="GO" id="GO:0009061">
    <property type="term" value="P:anaerobic respiration"/>
    <property type="evidence" value="ECO:0007669"/>
    <property type="project" value="TreeGrafter"/>
</dbReference>
<keyword evidence="5" id="KW-0479">Metal-binding</keyword>
<feature type="compositionally biased region" description="Basic and acidic residues" evidence="9">
    <location>
        <begin position="953"/>
        <end position="962"/>
    </location>
</feature>
<dbReference type="GO" id="GO:0043546">
    <property type="term" value="F:molybdopterin cofactor binding"/>
    <property type="evidence" value="ECO:0007669"/>
    <property type="project" value="InterPro"/>
</dbReference>
<evidence type="ECO:0000313" key="11">
    <source>
        <dbReference type="EMBL" id="QDG54913.1"/>
    </source>
</evidence>
<evidence type="ECO:0000256" key="7">
    <source>
        <dbReference type="ARBA" id="ARBA00023004"/>
    </source>
</evidence>
<dbReference type="Pfam" id="PF01568">
    <property type="entry name" value="Molydop_binding"/>
    <property type="match status" value="1"/>
</dbReference>
<dbReference type="Pfam" id="PF04879">
    <property type="entry name" value="Molybdop_Fe4S4"/>
    <property type="match status" value="1"/>
</dbReference>